<feature type="domain" description="SGNH hydrolase-type esterase" evidence="1">
    <location>
        <begin position="23"/>
        <end position="217"/>
    </location>
</feature>
<protein>
    <recommendedName>
        <fullName evidence="1">SGNH hydrolase-type esterase domain-containing protein</fullName>
    </recommendedName>
</protein>
<organism evidence="2 3">
    <name type="scientific">Clostridium butyricum</name>
    <dbReference type="NCBI Taxonomy" id="1492"/>
    <lineage>
        <taxon>Bacteria</taxon>
        <taxon>Bacillati</taxon>
        <taxon>Bacillota</taxon>
        <taxon>Clostridia</taxon>
        <taxon>Eubacteriales</taxon>
        <taxon>Clostridiaceae</taxon>
        <taxon>Clostridium</taxon>
    </lineage>
</organism>
<dbReference type="SUPFAM" id="SSF52266">
    <property type="entry name" value="SGNH hydrolase"/>
    <property type="match status" value="1"/>
</dbReference>
<dbReference type="RefSeq" id="WP_043662673.1">
    <property type="nucleotide sequence ID" value="NZ_JSEG01000004.1"/>
</dbReference>
<dbReference type="Proteomes" id="UP000238081">
    <property type="component" value="Unassembled WGS sequence"/>
</dbReference>
<dbReference type="AlphaFoldDB" id="A0A2S7FBJ5"/>
<reference evidence="2 3" key="1">
    <citation type="submission" date="2016-01" db="EMBL/GenBank/DDBJ databases">
        <title>Characterization of the Clostridium difficile lineages that are prevalent in Hong Kong and China.</title>
        <authorList>
            <person name="Kwok J.S.-L."/>
            <person name="Lam W.-Y."/>
            <person name="Ip M."/>
            <person name="Chan T.-F."/>
            <person name="Hawkey P.M."/>
            <person name="Tsui S.K.-W."/>
        </authorList>
    </citation>
    <scope>NUCLEOTIDE SEQUENCE [LARGE SCALE GENOMIC DNA]</scope>
    <source>
        <strain evidence="2 3">300064</strain>
    </source>
</reference>
<dbReference type="Gene3D" id="3.40.50.1110">
    <property type="entry name" value="SGNH hydrolase"/>
    <property type="match status" value="1"/>
</dbReference>
<proteinExistence type="predicted"/>
<sequence>MAKILDKDRFIEIIKNGAKINIIGDSIAAGKGSSQSYSSDKVIFEDDIKKFYRIIAPNSWGTLFKNYIGKKFYGCSVINNGGCGASSCQIYNNIRNLINEDDDIVFLMFGANDRKNQNGMNDLYENSVRIINFLREKNKSMILFTPIPSTIENEGRPNRLYHMDDVTAVLKSVAEKENILLVDNYSFILEYLHINNLSTEEIMFEEGCENDGLHPSDFVQKLMFENLKRVLNI</sequence>
<evidence type="ECO:0000259" key="1">
    <source>
        <dbReference type="Pfam" id="PF13472"/>
    </source>
</evidence>
<accession>A0A2S7FBJ5</accession>
<dbReference type="Pfam" id="PF13472">
    <property type="entry name" value="Lipase_GDSL_2"/>
    <property type="match status" value="1"/>
</dbReference>
<dbReference type="InterPro" id="IPR013830">
    <property type="entry name" value="SGNH_hydro"/>
</dbReference>
<gene>
    <name evidence="2" type="ORF">AWN73_11745</name>
</gene>
<dbReference type="EMBL" id="LRDH01000099">
    <property type="protein sequence ID" value="PPV15444.1"/>
    <property type="molecule type" value="Genomic_DNA"/>
</dbReference>
<evidence type="ECO:0000313" key="3">
    <source>
        <dbReference type="Proteomes" id="UP000238081"/>
    </source>
</evidence>
<name>A0A2S7FBJ5_CLOBU</name>
<evidence type="ECO:0000313" key="2">
    <source>
        <dbReference type="EMBL" id="PPV15444.1"/>
    </source>
</evidence>
<dbReference type="CDD" id="cd00229">
    <property type="entry name" value="SGNH_hydrolase"/>
    <property type="match status" value="1"/>
</dbReference>
<comment type="caution">
    <text evidence="2">The sequence shown here is derived from an EMBL/GenBank/DDBJ whole genome shotgun (WGS) entry which is preliminary data.</text>
</comment>
<dbReference type="InterPro" id="IPR036514">
    <property type="entry name" value="SGNH_hydro_sf"/>
</dbReference>